<evidence type="ECO:0000313" key="5">
    <source>
        <dbReference type="EMBL" id="MBO7745931.1"/>
    </source>
</evidence>
<reference evidence="5 6" key="1">
    <citation type="submission" date="2021-03" db="EMBL/GenBank/DDBJ databases">
        <title>Paenibacillus artemisicola MWE-103 whole genome sequence.</title>
        <authorList>
            <person name="Ham Y.J."/>
        </authorList>
    </citation>
    <scope>NUCLEOTIDE SEQUENCE [LARGE SCALE GENOMIC DNA]</scope>
    <source>
        <strain evidence="5 6">MWE-103</strain>
    </source>
</reference>
<dbReference type="InterPro" id="IPR011991">
    <property type="entry name" value="ArsR-like_HTH"/>
</dbReference>
<dbReference type="Gene3D" id="3.40.50.1360">
    <property type="match status" value="1"/>
</dbReference>
<protein>
    <submittedName>
        <fullName evidence="5">DeoR/GlpR transcriptional regulator</fullName>
    </submittedName>
</protein>
<evidence type="ECO:0000313" key="6">
    <source>
        <dbReference type="Proteomes" id="UP000670947"/>
    </source>
</evidence>
<proteinExistence type="predicted"/>
<dbReference type="RefSeq" id="WP_208848751.1">
    <property type="nucleotide sequence ID" value="NZ_JAGGDJ010000013.1"/>
</dbReference>
<keyword evidence="1" id="KW-0805">Transcription regulation</keyword>
<keyword evidence="3" id="KW-0804">Transcription</keyword>
<evidence type="ECO:0000256" key="2">
    <source>
        <dbReference type="ARBA" id="ARBA00023125"/>
    </source>
</evidence>
<dbReference type="InterPro" id="IPR050313">
    <property type="entry name" value="Carb_Metab_HTH_regulators"/>
</dbReference>
<dbReference type="Pfam" id="PF00455">
    <property type="entry name" value="DeoRC"/>
    <property type="match status" value="1"/>
</dbReference>
<accession>A0ABS3WCR7</accession>
<dbReference type="PANTHER" id="PTHR30363">
    <property type="entry name" value="HTH-TYPE TRANSCRIPTIONAL REGULATOR SRLR-RELATED"/>
    <property type="match status" value="1"/>
</dbReference>
<gene>
    <name evidence="5" type="ORF">I8J29_17120</name>
</gene>
<feature type="domain" description="HTH deoR-type" evidence="4">
    <location>
        <begin position="3"/>
        <end position="58"/>
    </location>
</feature>
<dbReference type="Pfam" id="PF08220">
    <property type="entry name" value="HTH_DeoR"/>
    <property type="match status" value="1"/>
</dbReference>
<evidence type="ECO:0000259" key="4">
    <source>
        <dbReference type="PROSITE" id="PS51000"/>
    </source>
</evidence>
<dbReference type="InterPro" id="IPR036388">
    <property type="entry name" value="WH-like_DNA-bd_sf"/>
</dbReference>
<organism evidence="5 6">
    <name type="scientific">Paenibacillus artemisiicola</name>
    <dbReference type="NCBI Taxonomy" id="1172618"/>
    <lineage>
        <taxon>Bacteria</taxon>
        <taxon>Bacillati</taxon>
        <taxon>Bacillota</taxon>
        <taxon>Bacilli</taxon>
        <taxon>Bacillales</taxon>
        <taxon>Paenibacillaceae</taxon>
        <taxon>Paenibacillus</taxon>
    </lineage>
</organism>
<dbReference type="InterPro" id="IPR036390">
    <property type="entry name" value="WH_DNA-bd_sf"/>
</dbReference>
<evidence type="ECO:0000256" key="1">
    <source>
        <dbReference type="ARBA" id="ARBA00023015"/>
    </source>
</evidence>
<comment type="caution">
    <text evidence="5">The sequence shown here is derived from an EMBL/GenBank/DDBJ whole genome shotgun (WGS) entry which is preliminary data.</text>
</comment>
<keyword evidence="6" id="KW-1185">Reference proteome</keyword>
<keyword evidence="2" id="KW-0238">DNA-binding</keyword>
<sequence>MNPLRRYEKIMETLLAAREVTVAELTEALGVTGKTIREDLAKLEEKGLLARVHGGAVLAQPNQLGILSPKREEAPNAAERREIAASAAALVEPNEVIALDGGRTTLEMARQLADQPLTVVTNDLLIIAELSRRERIRLVVPGGYQSRNVLIGAEAEAYIRKLNITKAFLSATGVHAEYGFTIYSGESVGIKRAWLETAKASYVTADHHKFGQGALFTFARLDEVAAIITDSGMPSGTAELFRQGGARVIIQGSGSDEL</sequence>
<name>A0ABS3WCR7_9BACL</name>
<dbReference type="InterPro" id="IPR014036">
    <property type="entry name" value="DeoR-like_C"/>
</dbReference>
<dbReference type="SUPFAM" id="SSF100950">
    <property type="entry name" value="NagB/RpiA/CoA transferase-like"/>
    <property type="match status" value="1"/>
</dbReference>
<evidence type="ECO:0000256" key="3">
    <source>
        <dbReference type="ARBA" id="ARBA00023163"/>
    </source>
</evidence>
<dbReference type="SMART" id="SM01134">
    <property type="entry name" value="DeoRC"/>
    <property type="match status" value="1"/>
</dbReference>
<dbReference type="Proteomes" id="UP000670947">
    <property type="component" value="Unassembled WGS sequence"/>
</dbReference>
<dbReference type="InterPro" id="IPR037171">
    <property type="entry name" value="NagB/RpiA_transferase-like"/>
</dbReference>
<dbReference type="Gene3D" id="1.10.10.10">
    <property type="entry name" value="Winged helix-like DNA-binding domain superfamily/Winged helix DNA-binding domain"/>
    <property type="match status" value="1"/>
</dbReference>
<dbReference type="PRINTS" id="PR00037">
    <property type="entry name" value="HTHLACR"/>
</dbReference>
<dbReference type="PANTHER" id="PTHR30363:SF44">
    <property type="entry name" value="AGA OPERON TRANSCRIPTIONAL REPRESSOR-RELATED"/>
    <property type="match status" value="1"/>
</dbReference>
<dbReference type="PROSITE" id="PS51000">
    <property type="entry name" value="HTH_DEOR_2"/>
    <property type="match status" value="1"/>
</dbReference>
<dbReference type="SUPFAM" id="SSF46785">
    <property type="entry name" value="Winged helix' DNA-binding domain"/>
    <property type="match status" value="1"/>
</dbReference>
<dbReference type="CDD" id="cd00090">
    <property type="entry name" value="HTH_ARSR"/>
    <property type="match status" value="1"/>
</dbReference>
<dbReference type="EMBL" id="JAGGDJ010000013">
    <property type="protein sequence ID" value="MBO7745931.1"/>
    <property type="molecule type" value="Genomic_DNA"/>
</dbReference>
<dbReference type="SMART" id="SM00420">
    <property type="entry name" value="HTH_DEOR"/>
    <property type="match status" value="1"/>
</dbReference>
<dbReference type="InterPro" id="IPR001034">
    <property type="entry name" value="DeoR_HTH"/>
</dbReference>